<evidence type="ECO:0000313" key="2">
    <source>
        <dbReference type="Proteomes" id="UP001497382"/>
    </source>
</evidence>
<organism evidence="1 2">
    <name type="scientific">Larinioides sclopetarius</name>
    <dbReference type="NCBI Taxonomy" id="280406"/>
    <lineage>
        <taxon>Eukaryota</taxon>
        <taxon>Metazoa</taxon>
        <taxon>Ecdysozoa</taxon>
        <taxon>Arthropoda</taxon>
        <taxon>Chelicerata</taxon>
        <taxon>Arachnida</taxon>
        <taxon>Araneae</taxon>
        <taxon>Araneomorphae</taxon>
        <taxon>Entelegynae</taxon>
        <taxon>Araneoidea</taxon>
        <taxon>Araneidae</taxon>
        <taxon>Larinioides</taxon>
    </lineage>
</organism>
<dbReference type="AlphaFoldDB" id="A0AAV2AHY5"/>
<dbReference type="Proteomes" id="UP001497382">
    <property type="component" value="Unassembled WGS sequence"/>
</dbReference>
<sequence length="48" mass="5332">MSAAFATEYLITKVPFGPMCVLIRKLSLLDVQFVADHLCPNKISSSIY</sequence>
<name>A0AAV2AHY5_9ARAC</name>
<protein>
    <submittedName>
        <fullName evidence="1">Uncharacterized protein</fullName>
    </submittedName>
</protein>
<accession>A0AAV2AHY5</accession>
<proteinExistence type="predicted"/>
<dbReference type="EMBL" id="CAXIEN010000160">
    <property type="protein sequence ID" value="CAL1282795.1"/>
    <property type="molecule type" value="Genomic_DNA"/>
</dbReference>
<evidence type="ECO:0000313" key="1">
    <source>
        <dbReference type="EMBL" id="CAL1282795.1"/>
    </source>
</evidence>
<keyword evidence="2" id="KW-1185">Reference proteome</keyword>
<comment type="caution">
    <text evidence="1">The sequence shown here is derived from an EMBL/GenBank/DDBJ whole genome shotgun (WGS) entry which is preliminary data.</text>
</comment>
<reference evidence="1 2" key="1">
    <citation type="submission" date="2024-04" db="EMBL/GenBank/DDBJ databases">
        <authorList>
            <person name="Rising A."/>
            <person name="Reimegard J."/>
            <person name="Sonavane S."/>
            <person name="Akerstrom W."/>
            <person name="Nylinder S."/>
            <person name="Hedman E."/>
            <person name="Kallberg Y."/>
        </authorList>
    </citation>
    <scope>NUCLEOTIDE SEQUENCE [LARGE SCALE GENOMIC DNA]</scope>
</reference>
<gene>
    <name evidence="1" type="ORF">LARSCL_LOCUS12252</name>
</gene>